<dbReference type="GO" id="GO:0000981">
    <property type="term" value="F:DNA-binding transcription factor activity, RNA polymerase II-specific"/>
    <property type="evidence" value="ECO:0007669"/>
    <property type="project" value="InterPro"/>
</dbReference>
<reference evidence="6" key="1">
    <citation type="submission" date="2020-05" db="EMBL/GenBank/DDBJ databases">
        <title>Phylogenomic resolution of chytrid fungi.</title>
        <authorList>
            <person name="Stajich J.E."/>
            <person name="Amses K."/>
            <person name="Simmons R."/>
            <person name="Seto K."/>
            <person name="Myers J."/>
            <person name="Bonds A."/>
            <person name="Quandt C.A."/>
            <person name="Barry K."/>
            <person name="Liu P."/>
            <person name="Grigoriev I."/>
            <person name="Longcore J.E."/>
            <person name="James T.Y."/>
        </authorList>
    </citation>
    <scope>NUCLEOTIDE SEQUENCE</scope>
    <source>
        <strain evidence="6">PLAUS21</strain>
    </source>
</reference>
<evidence type="ECO:0000256" key="4">
    <source>
        <dbReference type="ARBA" id="ARBA00023242"/>
    </source>
</evidence>
<keyword evidence="3" id="KW-0238">DNA-binding</keyword>
<dbReference type="Pfam" id="PF00172">
    <property type="entry name" value="Zn_clus"/>
    <property type="match status" value="1"/>
</dbReference>
<feature type="domain" description="Zn(2)-C6 fungal-type" evidence="5">
    <location>
        <begin position="383"/>
        <end position="407"/>
    </location>
</feature>
<evidence type="ECO:0000256" key="3">
    <source>
        <dbReference type="ARBA" id="ARBA00023125"/>
    </source>
</evidence>
<comment type="subcellular location">
    <subcellularLocation>
        <location evidence="1">Nucleus</location>
    </subcellularLocation>
</comment>
<dbReference type="GO" id="GO:0005634">
    <property type="term" value="C:nucleus"/>
    <property type="evidence" value="ECO:0007669"/>
    <property type="project" value="UniProtKB-SubCell"/>
</dbReference>
<gene>
    <name evidence="6" type="ORF">HK103_001269</name>
</gene>
<dbReference type="Gene3D" id="4.10.240.10">
    <property type="entry name" value="Zn(2)-C6 fungal-type DNA-binding domain"/>
    <property type="match status" value="1"/>
</dbReference>
<sequence length="563" mass="66435">MLKVECIYSKQEELDRDLNTIRERIQALEQNLIIPFKYSWERKREYPEYVEIQLSEKLQEELFEKNHDNLLDLRFKKFPNALTILPEAYYRESCKRYWPLRFIMYASGSNFLTGDLLPEGLSSRLELANIYLQKAQSFNFARNYDHLTVLTLNSIASVLFHLDEKDASIVYVKLAVLMAKKIGMNTEKGVGKMSHFDYERENIRRIWWLIFSNFSLTPVSFGIDTMVDADNEIFLPSDNFYFEPGTPNDYYGIEIMSSAEWYTCTLKHQSLQGYRMLLHRIQLKIHRYNQLELSENRNDLAYIAGAISSSLEEWKITLSPIIDSFLIKLRFNIKVDVEKGWLAAYLGLVYNSCRINLVLANFMKNIIKGKNVEQQLYFVEALKRRCDRLQPCSLCSARRVDCVYSRNELQEKQLELMEDRIKTLEQNLITPLKYYWQVKKHQVEGPSIPEVYLSKELEQFLFENDHDYLLNLRFQKFPSATTIVSEQYYRESAKLYWPLRFVLYSSGSNFVTNDMLPRGIVNRLELVSIYLQKAQSFKFAKDYDHLTVLTLSTIGSVLFRKQS</sequence>
<dbReference type="CDD" id="cd12148">
    <property type="entry name" value="fungal_TF_MHR"/>
    <property type="match status" value="1"/>
</dbReference>
<dbReference type="AlphaFoldDB" id="A0AAD5UBH6"/>
<evidence type="ECO:0000313" key="7">
    <source>
        <dbReference type="Proteomes" id="UP001210925"/>
    </source>
</evidence>
<keyword evidence="2" id="KW-0479">Metal-binding</keyword>
<evidence type="ECO:0000313" key="6">
    <source>
        <dbReference type="EMBL" id="KAJ3252770.1"/>
    </source>
</evidence>
<dbReference type="GO" id="GO:0003677">
    <property type="term" value="F:DNA binding"/>
    <property type="evidence" value="ECO:0007669"/>
    <property type="project" value="UniProtKB-KW"/>
</dbReference>
<name>A0AAD5UBH6_9FUNG</name>
<dbReference type="EMBL" id="JADGKB010000130">
    <property type="protein sequence ID" value="KAJ3252770.1"/>
    <property type="molecule type" value="Genomic_DNA"/>
</dbReference>
<dbReference type="InterPro" id="IPR050987">
    <property type="entry name" value="AtrR-like"/>
</dbReference>
<dbReference type="PANTHER" id="PTHR46910">
    <property type="entry name" value="TRANSCRIPTION FACTOR PDR1"/>
    <property type="match status" value="1"/>
</dbReference>
<evidence type="ECO:0000256" key="2">
    <source>
        <dbReference type="ARBA" id="ARBA00022723"/>
    </source>
</evidence>
<keyword evidence="4" id="KW-0539">Nucleus</keyword>
<dbReference type="InterPro" id="IPR036864">
    <property type="entry name" value="Zn2-C6_fun-type_DNA-bd_sf"/>
</dbReference>
<accession>A0AAD5UBH6</accession>
<organism evidence="6 7">
    <name type="scientific">Boothiomyces macroporosus</name>
    <dbReference type="NCBI Taxonomy" id="261099"/>
    <lineage>
        <taxon>Eukaryota</taxon>
        <taxon>Fungi</taxon>
        <taxon>Fungi incertae sedis</taxon>
        <taxon>Chytridiomycota</taxon>
        <taxon>Chytridiomycota incertae sedis</taxon>
        <taxon>Chytridiomycetes</taxon>
        <taxon>Rhizophydiales</taxon>
        <taxon>Terramycetaceae</taxon>
        <taxon>Boothiomyces</taxon>
    </lineage>
</organism>
<dbReference type="PANTHER" id="PTHR46910:SF3">
    <property type="entry name" value="HALOTOLERANCE PROTEIN 9-RELATED"/>
    <property type="match status" value="1"/>
</dbReference>
<comment type="caution">
    <text evidence="6">The sequence shown here is derived from an EMBL/GenBank/DDBJ whole genome shotgun (WGS) entry which is preliminary data.</text>
</comment>
<proteinExistence type="predicted"/>
<protein>
    <recommendedName>
        <fullName evidence="5">Zn(2)-C6 fungal-type domain-containing protein</fullName>
    </recommendedName>
</protein>
<keyword evidence="7" id="KW-1185">Reference proteome</keyword>
<evidence type="ECO:0000256" key="1">
    <source>
        <dbReference type="ARBA" id="ARBA00004123"/>
    </source>
</evidence>
<dbReference type="GO" id="GO:0008270">
    <property type="term" value="F:zinc ion binding"/>
    <property type="evidence" value="ECO:0007669"/>
    <property type="project" value="InterPro"/>
</dbReference>
<evidence type="ECO:0000259" key="5">
    <source>
        <dbReference type="Pfam" id="PF00172"/>
    </source>
</evidence>
<dbReference type="InterPro" id="IPR001138">
    <property type="entry name" value="Zn2Cys6_DnaBD"/>
</dbReference>
<dbReference type="Proteomes" id="UP001210925">
    <property type="component" value="Unassembled WGS sequence"/>
</dbReference>
<dbReference type="CDD" id="cd00067">
    <property type="entry name" value="GAL4"/>
    <property type="match status" value="1"/>
</dbReference>